<dbReference type="EMBL" id="JAIVGD010000026">
    <property type="protein sequence ID" value="KAH0740463.1"/>
    <property type="molecule type" value="Genomic_DNA"/>
</dbReference>
<protein>
    <submittedName>
        <fullName evidence="2">Uncharacterized protein</fullName>
    </submittedName>
</protein>
<name>A0ABQ7U2A5_SOLTU</name>
<keyword evidence="3" id="KW-1185">Reference proteome</keyword>
<keyword evidence="1" id="KW-0812">Transmembrane</keyword>
<keyword evidence="1" id="KW-0472">Membrane</keyword>
<reference evidence="2 3" key="1">
    <citation type="journal article" date="2021" name="bioRxiv">
        <title>Chromosome-scale and haplotype-resolved genome assembly of a tetraploid potato cultivar.</title>
        <authorList>
            <person name="Sun H."/>
            <person name="Jiao W.-B."/>
            <person name="Krause K."/>
            <person name="Campoy J.A."/>
            <person name="Goel M."/>
            <person name="Folz-Donahue K."/>
            <person name="Kukat C."/>
            <person name="Huettel B."/>
            <person name="Schneeberger K."/>
        </authorList>
    </citation>
    <scope>NUCLEOTIDE SEQUENCE [LARGE SCALE GENOMIC DNA]</scope>
    <source>
        <strain evidence="2">SolTubOtavaFocal</strain>
        <tissue evidence="2">Leaves</tissue>
    </source>
</reference>
<dbReference type="Proteomes" id="UP000826656">
    <property type="component" value="Unassembled WGS sequence"/>
</dbReference>
<sequence>MHYNKMYDLEKKVNGRLNSKLVQDLSSPNEIIYSKLTGIAFTWYVEQDFDKWLTWEDMSRDFVEQYKFNIKDDPTILDLLEPTEKLEVPCWIDILAVVVADLLVVSWSIVVLVARSRFSPLDCRYRWSWHYYCSFLRSRQRLGGRAGGGRSSGACRGREEMRRKRCGASVLPKGE</sequence>
<evidence type="ECO:0000256" key="1">
    <source>
        <dbReference type="SAM" id="Phobius"/>
    </source>
</evidence>
<evidence type="ECO:0000313" key="3">
    <source>
        <dbReference type="Proteomes" id="UP000826656"/>
    </source>
</evidence>
<evidence type="ECO:0000313" key="2">
    <source>
        <dbReference type="EMBL" id="KAH0740463.1"/>
    </source>
</evidence>
<feature type="transmembrane region" description="Helical" evidence="1">
    <location>
        <begin position="91"/>
        <end position="114"/>
    </location>
</feature>
<organism evidence="2 3">
    <name type="scientific">Solanum tuberosum</name>
    <name type="common">Potato</name>
    <dbReference type="NCBI Taxonomy" id="4113"/>
    <lineage>
        <taxon>Eukaryota</taxon>
        <taxon>Viridiplantae</taxon>
        <taxon>Streptophyta</taxon>
        <taxon>Embryophyta</taxon>
        <taxon>Tracheophyta</taxon>
        <taxon>Spermatophyta</taxon>
        <taxon>Magnoliopsida</taxon>
        <taxon>eudicotyledons</taxon>
        <taxon>Gunneridae</taxon>
        <taxon>Pentapetalae</taxon>
        <taxon>asterids</taxon>
        <taxon>lamiids</taxon>
        <taxon>Solanales</taxon>
        <taxon>Solanaceae</taxon>
        <taxon>Solanoideae</taxon>
        <taxon>Solaneae</taxon>
        <taxon>Solanum</taxon>
    </lineage>
</organism>
<comment type="caution">
    <text evidence="2">The sequence shown here is derived from an EMBL/GenBank/DDBJ whole genome shotgun (WGS) entry which is preliminary data.</text>
</comment>
<gene>
    <name evidence="2" type="ORF">KY290_033506</name>
</gene>
<accession>A0ABQ7U2A5</accession>
<proteinExistence type="predicted"/>
<keyword evidence="1" id="KW-1133">Transmembrane helix</keyword>